<gene>
    <name evidence="1" type="ORF">THERMOS_2338</name>
</gene>
<protein>
    <submittedName>
        <fullName evidence="1">Uncharacterized protein</fullName>
    </submittedName>
</protein>
<dbReference type="EMBL" id="CAESAQ020000099">
    <property type="protein sequence ID" value="CAB5506494.1"/>
    <property type="molecule type" value="Genomic_DNA"/>
</dbReference>
<comment type="caution">
    <text evidence="1">The sequence shown here is derived from an EMBL/GenBank/DDBJ whole genome shotgun (WGS) entry which is preliminary data.</text>
</comment>
<evidence type="ECO:0000313" key="2">
    <source>
        <dbReference type="Proteomes" id="UP000643672"/>
    </source>
</evidence>
<proteinExistence type="predicted"/>
<reference evidence="1 2" key="1">
    <citation type="submission" date="2020-05" db="EMBL/GenBank/DDBJ databases">
        <authorList>
            <person name="Petersen J."/>
            <person name="Sayavedra L."/>
        </authorList>
    </citation>
    <scope>NUCLEOTIDE SEQUENCE [LARGE SCALE GENOMIC DNA]</scope>
    <source>
        <strain evidence="1">B thermophilus SOXS</strain>
    </source>
</reference>
<name>A0A8H8XF93_9GAMM</name>
<organism evidence="1 2">
    <name type="scientific">Bathymodiolus thermophilus thioautotrophic gill symbiont</name>
    <dbReference type="NCBI Taxonomy" id="2360"/>
    <lineage>
        <taxon>Bacteria</taxon>
        <taxon>Pseudomonadati</taxon>
        <taxon>Pseudomonadota</taxon>
        <taxon>Gammaproteobacteria</taxon>
        <taxon>sulfur-oxidizing symbionts</taxon>
    </lineage>
</organism>
<evidence type="ECO:0000313" key="1">
    <source>
        <dbReference type="EMBL" id="CAB5506494.1"/>
    </source>
</evidence>
<accession>A0A8H8XF93</accession>
<keyword evidence="2" id="KW-1185">Reference proteome</keyword>
<sequence>MVIFLNLVLAGLRLGLKNYQVGEKWILDDYLYLCKGLGYNKPINLGFKLHLILLCSLRQEFFFK</sequence>
<dbReference type="Proteomes" id="UP000643672">
    <property type="component" value="Unassembled WGS sequence"/>
</dbReference>
<dbReference type="AlphaFoldDB" id="A0A8H8XF93"/>